<dbReference type="GO" id="GO:0003676">
    <property type="term" value="F:nucleic acid binding"/>
    <property type="evidence" value="ECO:0007669"/>
    <property type="project" value="InterPro"/>
</dbReference>
<dbReference type="OrthoDB" id="10072641at2759"/>
<feature type="domain" description="U1-type" evidence="3">
    <location>
        <begin position="318"/>
        <end position="352"/>
    </location>
</feature>
<feature type="compositionally biased region" description="Basic and acidic residues" evidence="2">
    <location>
        <begin position="1"/>
        <end position="38"/>
    </location>
</feature>
<feature type="region of interest" description="Disordered" evidence="2">
    <location>
        <begin position="618"/>
        <end position="799"/>
    </location>
</feature>
<feature type="compositionally biased region" description="Polar residues" evidence="2">
    <location>
        <begin position="68"/>
        <end position="83"/>
    </location>
</feature>
<feature type="compositionally biased region" description="Low complexity" evidence="2">
    <location>
        <begin position="497"/>
        <end position="507"/>
    </location>
</feature>
<feature type="domain" description="U1-type" evidence="3">
    <location>
        <begin position="390"/>
        <end position="424"/>
    </location>
</feature>
<feature type="region of interest" description="Disordered" evidence="2">
    <location>
        <begin position="829"/>
        <end position="904"/>
    </location>
</feature>
<feature type="compositionally biased region" description="Basic and acidic residues" evidence="2">
    <location>
        <begin position="778"/>
        <end position="797"/>
    </location>
</feature>
<keyword evidence="1" id="KW-0175">Coiled coil</keyword>
<evidence type="ECO:0000256" key="2">
    <source>
        <dbReference type="SAM" id="MobiDB-lite"/>
    </source>
</evidence>
<feature type="compositionally biased region" description="Basic and acidic residues" evidence="2">
    <location>
        <begin position="445"/>
        <end position="454"/>
    </location>
</feature>
<feature type="compositionally biased region" description="Polar residues" evidence="2">
    <location>
        <begin position="570"/>
        <end position="582"/>
    </location>
</feature>
<dbReference type="PANTHER" id="PTHR15577:SF2">
    <property type="entry name" value="ZINC FINGER PROTEIN 318"/>
    <property type="match status" value="1"/>
</dbReference>
<accession>A0A8K0DJ71</accession>
<feature type="compositionally biased region" description="Polar residues" evidence="2">
    <location>
        <begin position="158"/>
        <end position="175"/>
    </location>
</feature>
<feature type="region of interest" description="Disordered" evidence="2">
    <location>
        <begin position="1"/>
        <end position="83"/>
    </location>
</feature>
<sequence length="983" mass="114954">MTDVYNEYRRKSGAREDPRLARRDSKTSSSSERPKQQYDRLGIPISPKRSTPSPTPNNDPRVRDHGWQSHQSQTQNAQYNTSMQTAYQHLPPSMYADQYNTQGYSSAYGSYPQNYVAQSSGYSYQGYNQTQTAYNSGSVQPGPPGEEYPANEWAPVSGYSNMTHQAPSHQPQPVQHVSVEKTDDHKKDAVAQELKQQKAQMAKQREEYVRKAGVLRRELDLLRNQKQELLAEHSSEHENNHILRENNKLQIEIQNKMKTIYNVIEMLTNIIGDHLKISELEEMYREESPKHRREKSRRSLSSEKNDLDSKYCYIYYDPELHWCRICDVFPKSAKDYLLHLHSKEHRQVTHDRDMVDTPWHRLPPEPELPSYEGATKKRMPIKGLQFLISASAWYCKLCDTWVGDLHCASQHLKSQNHNQNYANFVEQNPHWEIEWLRDRDKALVRTSKDKRSDSDDSDNQEGLSRKSKKRKDKHSPFDSKKDKKKKKQKKRRKHSSDSSSSSSSSDSSSDEETNDDKSRSIRVAMRNKMKLQAQMIMNEDLGGKWEVLGRLVEERKQKEVAEANKESGSEDTLINQWMTVSEPQEKDKRLFDNLKDRMKQKQEAEKARLAELELRRKEKEQQEQELREKKEKEEREAKEREEEKRRQQEELDRIKDKDREQIRFKTREKYRRRSSTSASPERHRSRYSRSPSPDHRRRERTPDRYRRDSHYSENGRRTSDRRRSPSYEARDSPKRKYKHDSKDSESRDSDSLKKDKKMQLSSHKKPHFIGRMPLFKNKKNEDKVEKEIKKEDYDIPRQSRFQPGNLARAFIPEPEVVCFPKLSTIPPLMIPPPPVVQPPEPPKISTEEILKAPPPPIINSKANKKSHSPKEDEQDMDIEDQGVPPPPPPPVSLNEVSDPSQVGMDPATMMQYQYNMDYNAMMYSQMYDYSQDMPADDSMPPPPDQVPVEHTMPLQPPPLPPDDPNEDLAMLGISADDMAAQMF</sequence>
<feature type="region of interest" description="Disordered" evidence="2">
    <location>
        <begin position="932"/>
        <end position="969"/>
    </location>
</feature>
<feature type="region of interest" description="Disordered" evidence="2">
    <location>
        <begin position="557"/>
        <end position="605"/>
    </location>
</feature>
<feature type="region of interest" description="Disordered" evidence="2">
    <location>
        <begin position="445"/>
        <end position="522"/>
    </location>
</feature>
<name>A0A8K0DJ71_IGNLU</name>
<dbReference type="PANTHER" id="PTHR15577">
    <property type="entry name" value="ZINC FINGER CONTAINING PROTEIN"/>
    <property type="match status" value="1"/>
</dbReference>
<feature type="compositionally biased region" description="Basic and acidic residues" evidence="2">
    <location>
        <begin position="692"/>
        <end position="753"/>
    </location>
</feature>
<dbReference type="InterPro" id="IPR003604">
    <property type="entry name" value="Matrin/U1-like-C_Znf_C2H2"/>
</dbReference>
<proteinExistence type="predicted"/>
<evidence type="ECO:0000256" key="1">
    <source>
        <dbReference type="SAM" id="Coils"/>
    </source>
</evidence>
<dbReference type="GO" id="GO:0045893">
    <property type="term" value="P:positive regulation of DNA-templated transcription"/>
    <property type="evidence" value="ECO:0007669"/>
    <property type="project" value="TreeGrafter"/>
</dbReference>
<dbReference type="Proteomes" id="UP000801492">
    <property type="component" value="Unassembled WGS sequence"/>
</dbReference>
<feature type="compositionally biased region" description="Pro residues" evidence="2">
    <location>
        <begin position="829"/>
        <end position="842"/>
    </location>
</feature>
<reference evidence="4" key="1">
    <citation type="submission" date="2019-08" db="EMBL/GenBank/DDBJ databases">
        <title>The genome of the North American firefly Photinus pyralis.</title>
        <authorList>
            <consortium name="Photinus pyralis genome working group"/>
            <person name="Fallon T.R."/>
            <person name="Sander Lower S.E."/>
            <person name="Weng J.-K."/>
        </authorList>
    </citation>
    <scope>NUCLEOTIDE SEQUENCE</scope>
    <source>
        <strain evidence="4">TRF0915ILg1</strain>
        <tissue evidence="4">Whole body</tissue>
    </source>
</reference>
<feature type="compositionally biased region" description="Basic and acidic residues" evidence="2">
    <location>
        <begin position="583"/>
        <end position="605"/>
    </location>
</feature>
<dbReference type="InterPro" id="IPR036236">
    <property type="entry name" value="Znf_C2H2_sf"/>
</dbReference>
<dbReference type="SMART" id="SM00451">
    <property type="entry name" value="ZnF_U1"/>
    <property type="match status" value="2"/>
</dbReference>
<feature type="compositionally biased region" description="Polar residues" evidence="2">
    <location>
        <begin position="48"/>
        <end position="58"/>
    </location>
</feature>
<feature type="compositionally biased region" description="Basic residues" evidence="2">
    <location>
        <begin position="482"/>
        <end position="494"/>
    </location>
</feature>
<dbReference type="EMBL" id="VTPC01000754">
    <property type="protein sequence ID" value="KAF2904502.1"/>
    <property type="molecule type" value="Genomic_DNA"/>
</dbReference>
<protein>
    <recommendedName>
        <fullName evidence="3">U1-type domain-containing protein</fullName>
    </recommendedName>
</protein>
<evidence type="ECO:0000313" key="5">
    <source>
        <dbReference type="Proteomes" id="UP000801492"/>
    </source>
</evidence>
<feature type="compositionally biased region" description="Basic and acidic residues" evidence="2">
    <location>
        <begin position="618"/>
        <end position="667"/>
    </location>
</feature>
<organism evidence="4 5">
    <name type="scientific">Ignelater luminosus</name>
    <name type="common">Cucubano</name>
    <name type="synonym">Pyrophorus luminosus</name>
    <dbReference type="NCBI Taxonomy" id="2038154"/>
    <lineage>
        <taxon>Eukaryota</taxon>
        <taxon>Metazoa</taxon>
        <taxon>Ecdysozoa</taxon>
        <taxon>Arthropoda</taxon>
        <taxon>Hexapoda</taxon>
        <taxon>Insecta</taxon>
        <taxon>Pterygota</taxon>
        <taxon>Neoptera</taxon>
        <taxon>Endopterygota</taxon>
        <taxon>Coleoptera</taxon>
        <taxon>Polyphaga</taxon>
        <taxon>Elateriformia</taxon>
        <taxon>Elateroidea</taxon>
        <taxon>Elateridae</taxon>
        <taxon>Agrypninae</taxon>
        <taxon>Pyrophorini</taxon>
        <taxon>Ignelater</taxon>
    </lineage>
</organism>
<comment type="caution">
    <text evidence="4">The sequence shown here is derived from an EMBL/GenBank/DDBJ whole genome shotgun (WGS) entry which is preliminary data.</text>
</comment>
<feature type="coiled-coil region" evidence="1">
    <location>
        <begin position="187"/>
        <end position="239"/>
    </location>
</feature>
<feature type="compositionally biased region" description="Basic and acidic residues" evidence="2">
    <location>
        <begin position="557"/>
        <end position="568"/>
    </location>
</feature>
<evidence type="ECO:0000313" key="4">
    <source>
        <dbReference type="EMBL" id="KAF2904502.1"/>
    </source>
</evidence>
<gene>
    <name evidence="4" type="ORF">ILUMI_01670</name>
</gene>
<dbReference type="InterPro" id="IPR055309">
    <property type="entry name" value="Znf318-like"/>
</dbReference>
<evidence type="ECO:0000259" key="3">
    <source>
        <dbReference type="SMART" id="SM00451"/>
    </source>
</evidence>
<dbReference type="AlphaFoldDB" id="A0A8K0DJ71"/>
<dbReference type="GO" id="GO:0008270">
    <property type="term" value="F:zinc ion binding"/>
    <property type="evidence" value="ECO:0007669"/>
    <property type="project" value="InterPro"/>
</dbReference>
<feature type="region of interest" description="Disordered" evidence="2">
    <location>
        <begin position="133"/>
        <end position="186"/>
    </location>
</feature>
<keyword evidence="5" id="KW-1185">Reference proteome</keyword>
<dbReference type="GO" id="GO:0005654">
    <property type="term" value="C:nucleoplasm"/>
    <property type="evidence" value="ECO:0007669"/>
    <property type="project" value="TreeGrafter"/>
</dbReference>
<dbReference type="GO" id="GO:0045892">
    <property type="term" value="P:negative regulation of DNA-templated transcription"/>
    <property type="evidence" value="ECO:0007669"/>
    <property type="project" value="TreeGrafter"/>
</dbReference>
<dbReference type="SUPFAM" id="SSF57667">
    <property type="entry name" value="beta-beta-alpha zinc fingers"/>
    <property type="match status" value="1"/>
</dbReference>